<dbReference type="Proteomes" id="UP000605148">
    <property type="component" value="Unassembled WGS sequence"/>
</dbReference>
<comment type="caution">
    <text evidence="2">The sequence shown here is derived from an EMBL/GenBank/DDBJ whole genome shotgun (WGS) entry which is preliminary data.</text>
</comment>
<dbReference type="Gene3D" id="3.20.20.70">
    <property type="entry name" value="Aldolase class I"/>
    <property type="match status" value="1"/>
</dbReference>
<dbReference type="CDD" id="cd11615">
    <property type="entry name" value="SAF_NeuB_like"/>
    <property type="match status" value="1"/>
</dbReference>
<dbReference type="InterPro" id="IPR013974">
    <property type="entry name" value="SAF"/>
</dbReference>
<keyword evidence="3" id="KW-1185">Reference proteome</keyword>
<dbReference type="Pfam" id="PF08666">
    <property type="entry name" value="SAF"/>
    <property type="match status" value="1"/>
</dbReference>
<sequence>MTDLVRLFDSDVPSLPHICAEMSGNHQGDLGKALSFVRAAKQAGADSLKVQVYRPDTITLNSDFEDFRLAPDNDWAAYKTLHALYEKAHTPWDWIAAMFEVAKEVDLPIFASAFDTTAVDFLEGLDCPVYKVASPEITDIGLIERFAATGKPVILSTGLAEEEDVRRAVAPLQHAGTPFIILKCTSAYPSPHEALDLAAIPYLARTFSCPAGFSDHTKGAEAAIVAAAFGARLIEKHFKLPGDDTSVDAAFSMSLGDLPAFKRSVHLAAQSVGEAGLRISEAARPSLSGRRSLYVVRDVRAGEVFSIENVQSKRPSFGMPPRFLPDILGRTARRDVRAGERMSWDLIDGGSPTDDA</sequence>
<reference evidence="2" key="2">
    <citation type="submission" date="2020-09" db="EMBL/GenBank/DDBJ databases">
        <authorList>
            <person name="Sun Q."/>
            <person name="Zhou Y."/>
        </authorList>
    </citation>
    <scope>NUCLEOTIDE SEQUENCE</scope>
    <source>
        <strain evidence="2">CGMCC 1.12426</strain>
    </source>
</reference>
<organism evidence="2 3">
    <name type="scientific">Roseibium aquae</name>
    <dbReference type="NCBI Taxonomy" id="1323746"/>
    <lineage>
        <taxon>Bacteria</taxon>
        <taxon>Pseudomonadati</taxon>
        <taxon>Pseudomonadota</taxon>
        <taxon>Alphaproteobacteria</taxon>
        <taxon>Hyphomicrobiales</taxon>
        <taxon>Stappiaceae</taxon>
        <taxon>Roseibium</taxon>
    </lineage>
</organism>
<proteinExistence type="predicted"/>
<dbReference type="GO" id="GO:0016051">
    <property type="term" value="P:carbohydrate biosynthetic process"/>
    <property type="evidence" value="ECO:0007669"/>
    <property type="project" value="InterPro"/>
</dbReference>
<dbReference type="SMART" id="SM00858">
    <property type="entry name" value="SAF"/>
    <property type="match status" value="1"/>
</dbReference>
<dbReference type="PANTHER" id="PTHR42966">
    <property type="entry name" value="N-ACETYLNEURAMINATE SYNTHASE"/>
    <property type="match status" value="1"/>
</dbReference>
<dbReference type="InterPro" id="IPR013785">
    <property type="entry name" value="Aldolase_TIM"/>
</dbReference>
<dbReference type="OrthoDB" id="9781701at2"/>
<name>A0A916WZK1_9HYPH</name>
<dbReference type="SUPFAM" id="SSF51569">
    <property type="entry name" value="Aldolase"/>
    <property type="match status" value="1"/>
</dbReference>
<dbReference type="NCBIfam" id="TIGR03586">
    <property type="entry name" value="PseI"/>
    <property type="match status" value="1"/>
</dbReference>
<evidence type="ECO:0000313" key="2">
    <source>
        <dbReference type="EMBL" id="GGB45670.1"/>
    </source>
</evidence>
<reference evidence="2" key="1">
    <citation type="journal article" date="2014" name="Int. J. Syst. Evol. Microbiol.">
        <title>Complete genome sequence of Corynebacterium casei LMG S-19264T (=DSM 44701T), isolated from a smear-ripened cheese.</title>
        <authorList>
            <consortium name="US DOE Joint Genome Institute (JGI-PGF)"/>
            <person name="Walter F."/>
            <person name="Albersmeier A."/>
            <person name="Kalinowski J."/>
            <person name="Ruckert C."/>
        </authorList>
    </citation>
    <scope>NUCLEOTIDE SEQUENCE</scope>
    <source>
        <strain evidence="2">CGMCC 1.12426</strain>
    </source>
</reference>
<dbReference type="SUPFAM" id="SSF51269">
    <property type="entry name" value="AFP III-like domain"/>
    <property type="match status" value="1"/>
</dbReference>
<dbReference type="InterPro" id="IPR013132">
    <property type="entry name" value="PseI/NeuA/B-like_N"/>
</dbReference>
<dbReference type="InterPro" id="IPR051690">
    <property type="entry name" value="PseI-like"/>
</dbReference>
<dbReference type="InterPro" id="IPR020030">
    <property type="entry name" value="Pseudaminic_synth_PseI"/>
</dbReference>
<dbReference type="GO" id="GO:0047444">
    <property type="term" value="F:N-acylneuraminate-9-phosphate synthase activity"/>
    <property type="evidence" value="ECO:0007669"/>
    <property type="project" value="TreeGrafter"/>
</dbReference>
<dbReference type="AlphaFoldDB" id="A0A916WZK1"/>
<dbReference type="InterPro" id="IPR036732">
    <property type="entry name" value="AFP_Neu5c_C_sf"/>
</dbReference>
<accession>A0A916WZK1</accession>
<gene>
    <name evidence="2" type="primary">spsE</name>
    <name evidence="2" type="ORF">GCM10011316_17170</name>
</gene>
<dbReference type="PANTHER" id="PTHR42966:SF2">
    <property type="entry name" value="PSEUDAMINIC ACID SYNTHASE"/>
    <property type="match status" value="1"/>
</dbReference>
<dbReference type="InterPro" id="IPR057736">
    <property type="entry name" value="SAF_PseI/NeuA/NeuB"/>
</dbReference>
<feature type="domain" description="AFP-like" evidence="1">
    <location>
        <begin position="292"/>
        <end position="350"/>
    </location>
</feature>
<dbReference type="InterPro" id="IPR006190">
    <property type="entry name" value="SAF_AFP_Neu5Ac"/>
</dbReference>
<dbReference type="Gene3D" id="3.90.1210.10">
    <property type="entry name" value="Antifreeze-like/N-acetylneuraminic acid synthase C-terminal domain"/>
    <property type="match status" value="1"/>
</dbReference>
<dbReference type="PROSITE" id="PS50844">
    <property type="entry name" value="AFP_LIKE"/>
    <property type="match status" value="1"/>
</dbReference>
<evidence type="ECO:0000313" key="3">
    <source>
        <dbReference type="Proteomes" id="UP000605148"/>
    </source>
</evidence>
<dbReference type="RefSeq" id="WP_150495572.1">
    <property type="nucleotide sequence ID" value="NZ_BMFA01000004.1"/>
</dbReference>
<evidence type="ECO:0000259" key="1">
    <source>
        <dbReference type="PROSITE" id="PS50844"/>
    </source>
</evidence>
<dbReference type="Pfam" id="PF03102">
    <property type="entry name" value="NeuB"/>
    <property type="match status" value="1"/>
</dbReference>
<dbReference type="EMBL" id="BMFA01000004">
    <property type="protein sequence ID" value="GGB45670.1"/>
    <property type="molecule type" value="Genomic_DNA"/>
</dbReference>
<protein>
    <submittedName>
        <fullName evidence="2">Sialic acid synthase</fullName>
    </submittedName>
</protein>